<keyword evidence="2" id="KW-1185">Reference proteome</keyword>
<name>A0A8X6SP90_TRICX</name>
<evidence type="ECO:0000313" key="2">
    <source>
        <dbReference type="Proteomes" id="UP000887159"/>
    </source>
</evidence>
<gene>
    <name evidence="1" type="ORF">TNCV_2448931</name>
</gene>
<accession>A0A8X6SP90</accession>
<comment type="caution">
    <text evidence="1">The sequence shown here is derived from an EMBL/GenBank/DDBJ whole genome shotgun (WGS) entry which is preliminary data.</text>
</comment>
<protein>
    <submittedName>
        <fullName evidence="1">Uncharacterized protein</fullName>
    </submittedName>
</protein>
<organism evidence="1 2">
    <name type="scientific">Trichonephila clavipes</name>
    <name type="common">Golden silk orbweaver</name>
    <name type="synonym">Nephila clavipes</name>
    <dbReference type="NCBI Taxonomy" id="2585209"/>
    <lineage>
        <taxon>Eukaryota</taxon>
        <taxon>Metazoa</taxon>
        <taxon>Ecdysozoa</taxon>
        <taxon>Arthropoda</taxon>
        <taxon>Chelicerata</taxon>
        <taxon>Arachnida</taxon>
        <taxon>Araneae</taxon>
        <taxon>Araneomorphae</taxon>
        <taxon>Entelegynae</taxon>
        <taxon>Araneoidea</taxon>
        <taxon>Nephilidae</taxon>
        <taxon>Trichonephila</taxon>
    </lineage>
</organism>
<dbReference type="Proteomes" id="UP000887159">
    <property type="component" value="Unassembled WGS sequence"/>
</dbReference>
<dbReference type="EMBL" id="BMAU01021315">
    <property type="protein sequence ID" value="GFY12702.1"/>
    <property type="molecule type" value="Genomic_DNA"/>
</dbReference>
<sequence length="95" mass="10670">MIEYTEAGSRNFKKVLTLTFLISCSLLDQHPVLTISVVAERLDSPQQPFRTVFGNYSFCGSIRDGYHTLKENLNDRAPYAHLCICGTKSNPSLTE</sequence>
<dbReference type="AlphaFoldDB" id="A0A8X6SP90"/>
<evidence type="ECO:0000313" key="1">
    <source>
        <dbReference type="EMBL" id="GFY12702.1"/>
    </source>
</evidence>
<proteinExistence type="predicted"/>
<reference evidence="1" key="1">
    <citation type="submission" date="2020-08" db="EMBL/GenBank/DDBJ databases">
        <title>Multicomponent nature underlies the extraordinary mechanical properties of spider dragline silk.</title>
        <authorList>
            <person name="Kono N."/>
            <person name="Nakamura H."/>
            <person name="Mori M."/>
            <person name="Yoshida Y."/>
            <person name="Ohtoshi R."/>
            <person name="Malay A.D."/>
            <person name="Moran D.A.P."/>
            <person name="Tomita M."/>
            <person name="Numata K."/>
            <person name="Arakawa K."/>
        </authorList>
    </citation>
    <scope>NUCLEOTIDE SEQUENCE</scope>
</reference>